<keyword evidence="1" id="KW-1133">Transmembrane helix</keyword>
<evidence type="ECO:0000313" key="3">
    <source>
        <dbReference type="Proteomes" id="UP000176185"/>
    </source>
</evidence>
<feature type="transmembrane region" description="Helical" evidence="1">
    <location>
        <begin position="82"/>
        <end position="103"/>
    </location>
</feature>
<dbReference type="Proteomes" id="UP000176185">
    <property type="component" value="Unassembled WGS sequence"/>
</dbReference>
<organism evidence="2 3">
    <name type="scientific">Candidatus Adlerbacteria bacterium RIFCSPLOWO2_01_FULL_51_16</name>
    <dbReference type="NCBI Taxonomy" id="1797243"/>
    <lineage>
        <taxon>Bacteria</taxon>
        <taxon>Candidatus Adleribacteriota</taxon>
    </lineage>
</organism>
<sequence length="144" mass="15801">MNHDKLLWWSFVWSEVRLLIAAVALFIGGVPPALSLAVNIPGALPLVLLGLKLCWIISGLSAAYLLYRWAEHRTLFGKKDTWDSAAFAVMVVSGLNLGFVGLLGQNIGMSISSNYIVFVVVAGLYVVSAIYLHQRWSAHGQKLF</sequence>
<name>A0A1F4XF57_9BACT</name>
<dbReference type="EMBL" id="MEWX01000026">
    <property type="protein sequence ID" value="OGC80290.1"/>
    <property type="molecule type" value="Genomic_DNA"/>
</dbReference>
<feature type="transmembrane region" description="Helical" evidence="1">
    <location>
        <begin position="115"/>
        <end position="132"/>
    </location>
</feature>
<keyword evidence="1" id="KW-0812">Transmembrane</keyword>
<accession>A0A1F4XF57</accession>
<reference evidence="2 3" key="1">
    <citation type="journal article" date="2016" name="Nat. Commun.">
        <title>Thousands of microbial genomes shed light on interconnected biogeochemical processes in an aquifer system.</title>
        <authorList>
            <person name="Anantharaman K."/>
            <person name="Brown C.T."/>
            <person name="Hug L.A."/>
            <person name="Sharon I."/>
            <person name="Castelle C.J."/>
            <person name="Probst A.J."/>
            <person name="Thomas B.C."/>
            <person name="Singh A."/>
            <person name="Wilkins M.J."/>
            <person name="Karaoz U."/>
            <person name="Brodie E.L."/>
            <person name="Williams K.H."/>
            <person name="Hubbard S.S."/>
            <person name="Banfield J.F."/>
        </authorList>
    </citation>
    <scope>NUCLEOTIDE SEQUENCE [LARGE SCALE GENOMIC DNA]</scope>
</reference>
<evidence type="ECO:0000256" key="1">
    <source>
        <dbReference type="SAM" id="Phobius"/>
    </source>
</evidence>
<proteinExistence type="predicted"/>
<protein>
    <submittedName>
        <fullName evidence="2">Uncharacterized protein</fullName>
    </submittedName>
</protein>
<comment type="caution">
    <text evidence="2">The sequence shown here is derived from an EMBL/GenBank/DDBJ whole genome shotgun (WGS) entry which is preliminary data.</text>
</comment>
<dbReference type="AlphaFoldDB" id="A0A1F4XF57"/>
<feature type="transmembrane region" description="Helical" evidence="1">
    <location>
        <begin position="47"/>
        <end position="70"/>
    </location>
</feature>
<gene>
    <name evidence="2" type="ORF">A2943_00230</name>
</gene>
<evidence type="ECO:0000313" key="2">
    <source>
        <dbReference type="EMBL" id="OGC80290.1"/>
    </source>
</evidence>
<keyword evidence="1" id="KW-0472">Membrane</keyword>